<dbReference type="GO" id="GO:0009307">
    <property type="term" value="P:DNA restriction-modification system"/>
    <property type="evidence" value="ECO:0007669"/>
    <property type="project" value="UniProtKB-KW"/>
</dbReference>
<dbReference type="GO" id="GO:0003886">
    <property type="term" value="F:DNA (cytosine-5-)-methyltransferase activity"/>
    <property type="evidence" value="ECO:0007669"/>
    <property type="project" value="UniProtKB-EC"/>
</dbReference>
<dbReference type="GO" id="GO:0044027">
    <property type="term" value="P:negative regulation of gene expression via chromosomal CpG island methylation"/>
    <property type="evidence" value="ECO:0007669"/>
    <property type="project" value="TreeGrafter"/>
</dbReference>
<feature type="active site" evidence="6">
    <location>
        <position position="79"/>
    </location>
</feature>
<organism evidence="9 10">
    <name type="scientific">Marinomonas primoryensis</name>
    <dbReference type="NCBI Taxonomy" id="178399"/>
    <lineage>
        <taxon>Bacteria</taxon>
        <taxon>Pseudomonadati</taxon>
        <taxon>Pseudomonadota</taxon>
        <taxon>Gammaproteobacteria</taxon>
        <taxon>Oceanospirillales</taxon>
        <taxon>Oceanospirillaceae</taxon>
        <taxon>Marinomonas</taxon>
    </lineage>
</organism>
<evidence type="ECO:0000256" key="5">
    <source>
        <dbReference type="ARBA" id="ARBA00047422"/>
    </source>
</evidence>
<dbReference type="EC" id="2.1.1.37" evidence="8"/>
<evidence type="ECO:0000256" key="2">
    <source>
        <dbReference type="ARBA" id="ARBA00022679"/>
    </source>
</evidence>
<evidence type="ECO:0000313" key="9">
    <source>
        <dbReference type="EMBL" id="AWX98710.1"/>
    </source>
</evidence>
<dbReference type="PROSITE" id="PS51679">
    <property type="entry name" value="SAM_MT_C5"/>
    <property type="match status" value="1"/>
</dbReference>
<dbReference type="RefSeq" id="WP_112134884.1">
    <property type="nucleotide sequence ID" value="NZ_CP016181.1"/>
</dbReference>
<dbReference type="Gene3D" id="3.90.120.10">
    <property type="entry name" value="DNA Methylase, subunit A, domain 2"/>
    <property type="match status" value="1"/>
</dbReference>
<dbReference type="PANTHER" id="PTHR10629">
    <property type="entry name" value="CYTOSINE-SPECIFIC METHYLTRANSFERASE"/>
    <property type="match status" value="1"/>
</dbReference>
<dbReference type="PROSITE" id="PS00094">
    <property type="entry name" value="C5_MTASE_1"/>
    <property type="match status" value="1"/>
</dbReference>
<dbReference type="InterPro" id="IPR018117">
    <property type="entry name" value="C5_DNA_meth_AS"/>
</dbReference>
<keyword evidence="1 6" id="KW-0489">Methyltransferase</keyword>
<dbReference type="InterPro" id="IPR029063">
    <property type="entry name" value="SAM-dependent_MTases_sf"/>
</dbReference>
<dbReference type="PROSITE" id="PS00095">
    <property type="entry name" value="C5_MTASE_2"/>
    <property type="match status" value="1"/>
</dbReference>
<dbReference type="EMBL" id="CP016181">
    <property type="protein sequence ID" value="AWX98710.1"/>
    <property type="molecule type" value="Genomic_DNA"/>
</dbReference>
<dbReference type="InterPro" id="IPR050390">
    <property type="entry name" value="C5-Methyltransferase"/>
</dbReference>
<dbReference type="PRINTS" id="PR00105">
    <property type="entry name" value="C5METTRFRASE"/>
</dbReference>
<gene>
    <name evidence="9" type="ORF">A8139_00910</name>
</gene>
<dbReference type="REBASE" id="253896">
    <property type="entry name" value="M.MprAceLORF910P"/>
</dbReference>
<comment type="catalytic activity">
    <reaction evidence="5 8">
        <text>a 2'-deoxycytidine in DNA + S-adenosyl-L-methionine = a 5-methyl-2'-deoxycytidine in DNA + S-adenosyl-L-homocysteine + H(+)</text>
        <dbReference type="Rhea" id="RHEA:13681"/>
        <dbReference type="Rhea" id="RHEA-COMP:11369"/>
        <dbReference type="Rhea" id="RHEA-COMP:11370"/>
        <dbReference type="ChEBI" id="CHEBI:15378"/>
        <dbReference type="ChEBI" id="CHEBI:57856"/>
        <dbReference type="ChEBI" id="CHEBI:59789"/>
        <dbReference type="ChEBI" id="CHEBI:85452"/>
        <dbReference type="ChEBI" id="CHEBI:85454"/>
        <dbReference type="EC" id="2.1.1.37"/>
    </reaction>
</comment>
<evidence type="ECO:0000256" key="7">
    <source>
        <dbReference type="RuleBase" id="RU000416"/>
    </source>
</evidence>
<dbReference type="OrthoDB" id="9813719at2"/>
<evidence type="ECO:0000313" key="10">
    <source>
        <dbReference type="Proteomes" id="UP000249898"/>
    </source>
</evidence>
<keyword evidence="4" id="KW-0680">Restriction system</keyword>
<keyword evidence="3 6" id="KW-0949">S-adenosyl-L-methionine</keyword>
<dbReference type="InterPro" id="IPR001525">
    <property type="entry name" value="C5_MeTfrase"/>
</dbReference>
<dbReference type="Pfam" id="PF00145">
    <property type="entry name" value="DNA_methylase"/>
    <property type="match status" value="1"/>
</dbReference>
<dbReference type="Proteomes" id="UP000249898">
    <property type="component" value="Chromosome"/>
</dbReference>
<evidence type="ECO:0000256" key="3">
    <source>
        <dbReference type="ARBA" id="ARBA00022691"/>
    </source>
</evidence>
<protein>
    <recommendedName>
        <fullName evidence="8">Cytosine-specific methyltransferase</fullName>
        <ecNumber evidence="8">2.1.1.37</ecNumber>
    </recommendedName>
</protein>
<name>A0A2Z4PMA0_9GAMM</name>
<dbReference type="PANTHER" id="PTHR10629:SF52">
    <property type="entry name" value="DNA (CYTOSINE-5)-METHYLTRANSFERASE 1"/>
    <property type="match status" value="1"/>
</dbReference>
<reference evidence="9 10" key="1">
    <citation type="submission" date="2016-06" db="EMBL/GenBank/DDBJ databases">
        <title>The sequenced genome of the ice-adhering bacterium Marinomonas primoryensis, from Antarctica.</title>
        <authorList>
            <person name="Graham L."/>
            <person name="Vance T.D.R."/>
            <person name="Davies P.L."/>
        </authorList>
    </citation>
    <scope>NUCLEOTIDE SEQUENCE [LARGE SCALE GENOMIC DNA]</scope>
    <source>
        <strain evidence="9 10">AceL</strain>
    </source>
</reference>
<evidence type="ECO:0000256" key="1">
    <source>
        <dbReference type="ARBA" id="ARBA00022603"/>
    </source>
</evidence>
<proteinExistence type="inferred from homology"/>
<dbReference type="SUPFAM" id="SSF53335">
    <property type="entry name" value="S-adenosyl-L-methionine-dependent methyltransferases"/>
    <property type="match status" value="1"/>
</dbReference>
<evidence type="ECO:0000256" key="4">
    <source>
        <dbReference type="ARBA" id="ARBA00022747"/>
    </source>
</evidence>
<sequence length="343" mass="37875">MSIVAVDLFCGVGGLTHGLQQSGVNVVAGYDLDADCRTPYEENNKAKFIRANVTELDATQLKIHFKGASVKLLAGCAPCQPFSNYTQGKAKDERWELLSHFSKIASELSPELITMENVPELIKHDVFTNFVQTLASHGYHVWHKVVSCPEYGIAQKRKRLVLLASKLGEISLAPPTHQPDNFVTLIDVIGNLPKLDAGMVNQADFLHRSAGLSEINLARIKASIPGGTWKDWPEELLANCHKKSTGKTYTSVYGRMKWSDLSPTITTQCYNYGSGRYGHPTQHRAISLREAAMIQSFPETYKFTEDFVSYSLTSIARMIGNAVPVRLAKVIGDSLISHVKAHS</sequence>
<accession>A0A2Z4PMA0</accession>
<evidence type="ECO:0000256" key="8">
    <source>
        <dbReference type="RuleBase" id="RU000417"/>
    </source>
</evidence>
<comment type="similarity">
    <text evidence="6 7">Belongs to the class I-like SAM-binding methyltransferase superfamily. C5-methyltransferase family.</text>
</comment>
<dbReference type="NCBIfam" id="TIGR00675">
    <property type="entry name" value="dcm"/>
    <property type="match status" value="1"/>
</dbReference>
<dbReference type="Gene3D" id="3.40.50.150">
    <property type="entry name" value="Vaccinia Virus protein VP39"/>
    <property type="match status" value="1"/>
</dbReference>
<dbReference type="InterPro" id="IPR031303">
    <property type="entry name" value="C5_meth_CS"/>
</dbReference>
<dbReference type="GO" id="GO:0003677">
    <property type="term" value="F:DNA binding"/>
    <property type="evidence" value="ECO:0007669"/>
    <property type="project" value="TreeGrafter"/>
</dbReference>
<evidence type="ECO:0000256" key="6">
    <source>
        <dbReference type="PROSITE-ProRule" id="PRU01016"/>
    </source>
</evidence>
<keyword evidence="2 6" id="KW-0808">Transferase</keyword>
<dbReference type="AlphaFoldDB" id="A0A2Z4PMA0"/>
<dbReference type="GO" id="GO:0032259">
    <property type="term" value="P:methylation"/>
    <property type="evidence" value="ECO:0007669"/>
    <property type="project" value="UniProtKB-KW"/>
</dbReference>